<comment type="caution">
    <text evidence="1">The sequence shown here is derived from an EMBL/GenBank/DDBJ whole genome shotgun (WGS) entry which is preliminary data.</text>
</comment>
<reference evidence="1" key="1">
    <citation type="thesis" date="2020" institute="ProQuest LLC" country="789 East Eisenhower Parkway, Ann Arbor, MI, USA">
        <title>Comparative Genomics and Chromosome Evolution.</title>
        <authorList>
            <person name="Mudd A.B."/>
        </authorList>
    </citation>
    <scope>NUCLEOTIDE SEQUENCE</scope>
    <source>
        <strain evidence="1">Female2</strain>
        <tissue evidence="1">Blood</tissue>
    </source>
</reference>
<dbReference type="Proteomes" id="UP000812440">
    <property type="component" value="Chromosome 8_10"/>
</dbReference>
<sequence length="108" mass="11739">MGSFFCYRYPSSVFLGFSLTLLSHSHFPAAARTGGVGSVNPAFARMIVAHVISARTSPNSVALTLNGRSVVGASAYALPWWVLWLRCERPRLLLCSSFCVQTAQDVTQ</sequence>
<name>A0A8T2JPW4_9PIPI</name>
<dbReference type="AlphaFoldDB" id="A0A8T2JPW4"/>
<protein>
    <submittedName>
        <fullName evidence="1">Uncharacterized protein</fullName>
    </submittedName>
</protein>
<gene>
    <name evidence="1" type="ORF">GDO86_014703</name>
</gene>
<evidence type="ECO:0000313" key="2">
    <source>
        <dbReference type="Proteomes" id="UP000812440"/>
    </source>
</evidence>
<proteinExistence type="predicted"/>
<keyword evidence="2" id="KW-1185">Reference proteome</keyword>
<organism evidence="1 2">
    <name type="scientific">Hymenochirus boettgeri</name>
    <name type="common">Congo dwarf clawed frog</name>
    <dbReference type="NCBI Taxonomy" id="247094"/>
    <lineage>
        <taxon>Eukaryota</taxon>
        <taxon>Metazoa</taxon>
        <taxon>Chordata</taxon>
        <taxon>Craniata</taxon>
        <taxon>Vertebrata</taxon>
        <taxon>Euteleostomi</taxon>
        <taxon>Amphibia</taxon>
        <taxon>Batrachia</taxon>
        <taxon>Anura</taxon>
        <taxon>Pipoidea</taxon>
        <taxon>Pipidae</taxon>
        <taxon>Pipinae</taxon>
        <taxon>Hymenochirus</taxon>
    </lineage>
</organism>
<accession>A0A8T2JPW4</accession>
<evidence type="ECO:0000313" key="1">
    <source>
        <dbReference type="EMBL" id="KAG8447335.1"/>
    </source>
</evidence>
<dbReference type="EMBL" id="JAACNH010000003">
    <property type="protein sequence ID" value="KAG8447335.1"/>
    <property type="molecule type" value="Genomic_DNA"/>
</dbReference>